<dbReference type="RefSeq" id="YP_009030642.1">
    <property type="nucleotide sequence ID" value="NC_024125.2"/>
</dbReference>
<accession>A0A023ZVN2</accession>
<evidence type="ECO:0000313" key="3">
    <source>
        <dbReference type="Proteomes" id="UP000024439"/>
    </source>
</evidence>
<protein>
    <recommendedName>
        <fullName evidence="4">Major capsid domain-containing protein</fullName>
    </recommendedName>
</protein>
<dbReference type="GeneID" id="19485185"/>
<proteinExistence type="predicted"/>
<keyword evidence="3" id="KW-1185">Reference proteome</keyword>
<reference evidence="2 3" key="1">
    <citation type="submission" date="2014-10" db="EMBL/GenBank/DDBJ databases">
        <title>Complete genome sequence of e11/2, a T-even type bacteriophage specific for E. coli O157:H7.</title>
        <authorList>
            <person name="Coffey B."/>
            <person name="Ross P."/>
            <person name="O'Flynn G."/>
            <person name="O'Sullivan O."/>
            <person name="Casey A."/>
            <person name="Callanan M."/>
            <person name="Coffey A."/>
            <person name="McAuliffe O."/>
        </authorList>
    </citation>
    <scope>NUCLEOTIDE SEQUENCE [LARGE SCALE GENOMIC DNA]</scope>
</reference>
<evidence type="ECO:0000313" key="2">
    <source>
        <dbReference type="EMBL" id="AHY83235.1"/>
    </source>
</evidence>
<name>A0A023ZVN2_9CAUD</name>
<feature type="compositionally biased region" description="Basic and acidic residues" evidence="1">
    <location>
        <begin position="41"/>
        <end position="54"/>
    </location>
</feature>
<dbReference type="EMBL" id="KJ668714">
    <property type="protein sequence ID" value="AHY83235.1"/>
    <property type="molecule type" value="Genomic_DNA"/>
</dbReference>
<dbReference type="Proteomes" id="UP000024439">
    <property type="component" value="Segment"/>
</dbReference>
<evidence type="ECO:0008006" key="4">
    <source>
        <dbReference type="Google" id="ProtNLM"/>
    </source>
</evidence>
<dbReference type="KEGG" id="vg:19485185"/>
<feature type="compositionally biased region" description="Polar residues" evidence="1">
    <location>
        <begin position="20"/>
        <end position="32"/>
    </location>
</feature>
<evidence type="ECO:0000256" key="1">
    <source>
        <dbReference type="SAM" id="MobiDB-lite"/>
    </source>
</evidence>
<sequence length="54" mass="5901">MKTYKEFIKEDMVAGDSGGNPENISTGTTSGAVVNKGPEQIPKKKKEESKEKEE</sequence>
<gene>
    <name evidence="2" type="ORF">e112_037</name>
</gene>
<organism evidence="2 3">
    <name type="scientific">Escherichia phage vB_EcoM_112</name>
    <dbReference type="NCBI Taxonomy" id="1495285"/>
    <lineage>
        <taxon>Viruses</taxon>
        <taxon>Duplodnaviria</taxon>
        <taxon>Heunggongvirae</taxon>
        <taxon>Uroviricota</taxon>
        <taxon>Caudoviricetes</taxon>
        <taxon>Pantevenvirales</taxon>
        <taxon>Straboviridae</taxon>
        <taxon>Tevenvirinae</taxon>
        <taxon>Tequatrovirus</taxon>
        <taxon>Tequatrovirus e112</taxon>
    </lineage>
</organism>
<feature type="region of interest" description="Disordered" evidence="1">
    <location>
        <begin position="12"/>
        <end position="54"/>
    </location>
</feature>